<accession>A0A820V3C2</accession>
<feature type="region of interest" description="Disordered" evidence="1">
    <location>
        <begin position="45"/>
        <end position="83"/>
    </location>
</feature>
<feature type="compositionally biased region" description="Polar residues" evidence="1">
    <location>
        <begin position="50"/>
        <end position="69"/>
    </location>
</feature>
<dbReference type="Proteomes" id="UP000663848">
    <property type="component" value="Unassembled WGS sequence"/>
</dbReference>
<dbReference type="EMBL" id="CAJOBR010000307">
    <property type="protein sequence ID" value="CAF4493966.1"/>
    <property type="molecule type" value="Genomic_DNA"/>
</dbReference>
<organism evidence="2 3">
    <name type="scientific">Rotaria socialis</name>
    <dbReference type="NCBI Taxonomy" id="392032"/>
    <lineage>
        <taxon>Eukaryota</taxon>
        <taxon>Metazoa</taxon>
        <taxon>Spiralia</taxon>
        <taxon>Gnathifera</taxon>
        <taxon>Rotifera</taxon>
        <taxon>Eurotatoria</taxon>
        <taxon>Bdelloidea</taxon>
        <taxon>Philodinida</taxon>
        <taxon>Philodinidae</taxon>
        <taxon>Rotaria</taxon>
    </lineage>
</organism>
<name>A0A820V3C2_9BILA</name>
<reference evidence="2" key="1">
    <citation type="submission" date="2021-02" db="EMBL/GenBank/DDBJ databases">
        <authorList>
            <person name="Nowell W R."/>
        </authorList>
    </citation>
    <scope>NUCLEOTIDE SEQUENCE</scope>
</reference>
<sequence length="211" mass="22702">MFSNETLSFCRGFNFSSFISNIIVAQDASSCTENIQISDHQHPASDKIYNRSSNAKTPGSQNAISTIPNASPDRPSAPKSGKFQVNTHVHSNKRSISIPEPTVVNSIGDYALGGEGIIHVASYNCDSNPKNVVSGYCVLTIPDALIQCNSDPNCGGIEVTTNVGWHNAYDVNGQTVVQLFAVGSATNPNAEWNYFNKNQEIVVESIEDDAC</sequence>
<gene>
    <name evidence="2" type="ORF">QYT958_LOCUS4102</name>
</gene>
<dbReference type="AlphaFoldDB" id="A0A820V3C2"/>
<proteinExistence type="predicted"/>
<comment type="caution">
    <text evidence="2">The sequence shown here is derived from an EMBL/GenBank/DDBJ whole genome shotgun (WGS) entry which is preliminary data.</text>
</comment>
<protein>
    <submittedName>
        <fullName evidence="2">Uncharacterized protein</fullName>
    </submittedName>
</protein>
<evidence type="ECO:0000313" key="3">
    <source>
        <dbReference type="Proteomes" id="UP000663848"/>
    </source>
</evidence>
<evidence type="ECO:0000313" key="2">
    <source>
        <dbReference type="EMBL" id="CAF4493966.1"/>
    </source>
</evidence>
<evidence type="ECO:0000256" key="1">
    <source>
        <dbReference type="SAM" id="MobiDB-lite"/>
    </source>
</evidence>